<accession>A0ABQ3K9Y1</accession>
<feature type="chain" id="PRO_5047045621" evidence="1">
    <location>
        <begin position="40"/>
        <end position="199"/>
    </location>
</feature>
<dbReference type="EMBL" id="BNAL01000032">
    <property type="protein sequence ID" value="GHG08719.1"/>
    <property type="molecule type" value="Genomic_DNA"/>
</dbReference>
<name>A0ABQ3K9Y1_9DEIO</name>
<reference evidence="3" key="1">
    <citation type="journal article" date="2019" name="Int. J. Syst. Evol. Microbiol.">
        <title>The Global Catalogue of Microorganisms (GCM) 10K type strain sequencing project: providing services to taxonomists for standard genome sequencing and annotation.</title>
        <authorList>
            <consortium name="The Broad Institute Genomics Platform"/>
            <consortium name="The Broad Institute Genome Sequencing Center for Infectious Disease"/>
            <person name="Wu L."/>
            <person name="Ma J."/>
        </authorList>
    </citation>
    <scope>NUCLEOTIDE SEQUENCE [LARGE SCALE GENOMIC DNA]</scope>
    <source>
        <strain evidence="3">CGMCC 1.18439</strain>
    </source>
</reference>
<evidence type="ECO:0000313" key="3">
    <source>
        <dbReference type="Proteomes" id="UP000632154"/>
    </source>
</evidence>
<proteinExistence type="predicted"/>
<dbReference type="Proteomes" id="UP000632154">
    <property type="component" value="Unassembled WGS sequence"/>
</dbReference>
<sequence>MRRADLRDSPSLPSYLQSTMIKKALFALTTLAVATTANAQTFEGSNGIYMLQGCYHTNAGVRCDFNYATKSDTLEAWTVLFAEVVAADGANIKPSGVSVVNGEFGDNNTPAINVYKGVPVKVSALFDLPRTTTSLRILTVEGKRADNVPVRNSAAVATPAPVTAAPAQAINISGNWTASLTGCKQVKPNEVVCAATLRK</sequence>
<evidence type="ECO:0000256" key="1">
    <source>
        <dbReference type="SAM" id="SignalP"/>
    </source>
</evidence>
<keyword evidence="3" id="KW-1185">Reference proteome</keyword>
<gene>
    <name evidence="2" type="ORF">GCM10017783_21640</name>
</gene>
<keyword evidence="1" id="KW-0732">Signal</keyword>
<evidence type="ECO:0000313" key="2">
    <source>
        <dbReference type="EMBL" id="GHG08719.1"/>
    </source>
</evidence>
<feature type="signal peptide" evidence="1">
    <location>
        <begin position="1"/>
        <end position="39"/>
    </location>
</feature>
<protein>
    <submittedName>
        <fullName evidence="2">Uncharacterized protein</fullName>
    </submittedName>
</protein>
<organism evidence="2 3">
    <name type="scientific">Deinococcus piscis</name>
    <dbReference type="NCBI Taxonomy" id="394230"/>
    <lineage>
        <taxon>Bacteria</taxon>
        <taxon>Thermotogati</taxon>
        <taxon>Deinococcota</taxon>
        <taxon>Deinococci</taxon>
        <taxon>Deinococcales</taxon>
        <taxon>Deinococcaceae</taxon>
        <taxon>Deinococcus</taxon>
    </lineage>
</organism>
<comment type="caution">
    <text evidence="2">The sequence shown here is derived from an EMBL/GenBank/DDBJ whole genome shotgun (WGS) entry which is preliminary data.</text>
</comment>
<dbReference type="RefSeq" id="WP_189643757.1">
    <property type="nucleotide sequence ID" value="NZ_BNAL01000032.1"/>
</dbReference>